<keyword evidence="3" id="KW-0067">ATP-binding</keyword>
<proteinExistence type="inferred from homology"/>
<evidence type="ECO:0000256" key="1">
    <source>
        <dbReference type="ARBA" id="ARBA00007381"/>
    </source>
</evidence>
<dbReference type="FunFam" id="3.30.420.40:FF:000028">
    <property type="entry name" value="heat shock 70 kDa protein-like"/>
    <property type="match status" value="1"/>
</dbReference>
<dbReference type="Pfam" id="PF00012">
    <property type="entry name" value="HSP70"/>
    <property type="match status" value="1"/>
</dbReference>
<sequence>MAESHLDGTVNNAGMTVPVYFNNFQCQATKNASLIADFNIFYILNKLNVTMIVHDFELNLASYSTSLPALQISKDNTVPTSVLTASSKKISTPKPCKSVKAENLCLSTISGVYVLDDSQIHENQVKLAGYLGFLMTDDIDYILTTFYKKYSNFFERTGPAYKTESSICINVMKKMKLQDIQIQISELSNDLKNLKSTKDVSAVAVQQLIKKFQKKFTENNSENIYRLLLLLKYVLKQDKDQEQDDKAIILKYGDIKIGSTDDDINLDAEEESSDDAVEAVNRIICNTSSDILLLNMDKKMQIALLEEFTANAADIEMPIMEKCGSDNRLMADVEHIE</sequence>
<organism evidence="4 5">
    <name type="scientific">Coccidioides immitis RMSCC 2394</name>
    <dbReference type="NCBI Taxonomy" id="404692"/>
    <lineage>
        <taxon>Eukaryota</taxon>
        <taxon>Fungi</taxon>
        <taxon>Dikarya</taxon>
        <taxon>Ascomycota</taxon>
        <taxon>Pezizomycotina</taxon>
        <taxon>Eurotiomycetes</taxon>
        <taxon>Eurotiomycetidae</taxon>
        <taxon>Onygenales</taxon>
        <taxon>Onygenaceae</taxon>
        <taxon>Coccidioides</taxon>
    </lineage>
</organism>
<dbReference type="Proteomes" id="UP000054565">
    <property type="component" value="Unassembled WGS sequence"/>
</dbReference>
<dbReference type="GO" id="GO:0140662">
    <property type="term" value="F:ATP-dependent protein folding chaperone"/>
    <property type="evidence" value="ECO:0007669"/>
    <property type="project" value="InterPro"/>
</dbReference>
<evidence type="ECO:0000256" key="2">
    <source>
        <dbReference type="ARBA" id="ARBA00022741"/>
    </source>
</evidence>
<evidence type="ECO:0000313" key="4">
    <source>
        <dbReference type="EMBL" id="KMP05359.1"/>
    </source>
</evidence>
<dbReference type="GO" id="GO:0005524">
    <property type="term" value="F:ATP binding"/>
    <property type="evidence" value="ECO:0007669"/>
    <property type="project" value="UniProtKB-KW"/>
</dbReference>
<keyword evidence="2" id="KW-0547">Nucleotide-binding</keyword>
<dbReference type="STRING" id="404692.A0A0J6YE84"/>
<keyword evidence="4" id="KW-0346">Stress response</keyword>
<dbReference type="EMBL" id="DS028095">
    <property type="protein sequence ID" value="KMP05359.1"/>
    <property type="molecule type" value="Genomic_DNA"/>
</dbReference>
<dbReference type="SUPFAM" id="SSF53067">
    <property type="entry name" value="Actin-like ATPase domain"/>
    <property type="match status" value="1"/>
</dbReference>
<dbReference type="Gene3D" id="3.30.420.40">
    <property type="match status" value="1"/>
</dbReference>
<accession>A0A0J6YE84</accession>
<evidence type="ECO:0000313" key="5">
    <source>
        <dbReference type="Proteomes" id="UP000054565"/>
    </source>
</evidence>
<dbReference type="AlphaFoldDB" id="A0A0J6YE84"/>
<evidence type="ECO:0000256" key="3">
    <source>
        <dbReference type="ARBA" id="ARBA00022840"/>
    </source>
</evidence>
<dbReference type="InterPro" id="IPR043129">
    <property type="entry name" value="ATPase_NBD"/>
</dbReference>
<reference evidence="5" key="1">
    <citation type="journal article" date="2010" name="Genome Res.">
        <title>Population genomic sequencing of Coccidioides fungi reveals recent hybridization and transposon control.</title>
        <authorList>
            <person name="Neafsey D.E."/>
            <person name="Barker B.M."/>
            <person name="Sharpton T.J."/>
            <person name="Stajich J.E."/>
            <person name="Park D.J."/>
            <person name="Whiston E."/>
            <person name="Hung C.-Y."/>
            <person name="McMahan C."/>
            <person name="White J."/>
            <person name="Sykes S."/>
            <person name="Heiman D."/>
            <person name="Young S."/>
            <person name="Zeng Q."/>
            <person name="Abouelleil A."/>
            <person name="Aftuck L."/>
            <person name="Bessette D."/>
            <person name="Brown A."/>
            <person name="FitzGerald M."/>
            <person name="Lui A."/>
            <person name="Macdonald J.P."/>
            <person name="Priest M."/>
            <person name="Orbach M.J."/>
            <person name="Galgiani J.N."/>
            <person name="Kirkland T.N."/>
            <person name="Cole G.T."/>
            <person name="Birren B.W."/>
            <person name="Henn M.R."/>
            <person name="Taylor J.W."/>
            <person name="Rounsley S.D."/>
        </authorList>
    </citation>
    <scope>NUCLEOTIDE SEQUENCE [LARGE SCALE GENOMIC DNA]</scope>
    <source>
        <strain evidence="5">RMSCC 2394</strain>
    </source>
</reference>
<name>A0A0J6YE84_COCIT</name>
<protein>
    <submittedName>
        <fullName evidence="4">Heat shock protein 70</fullName>
    </submittedName>
</protein>
<dbReference type="InterPro" id="IPR013126">
    <property type="entry name" value="Hsp_70_fam"/>
</dbReference>
<gene>
    <name evidence="4" type="ORF">CIRG_05040</name>
</gene>
<comment type="similarity">
    <text evidence="1">Belongs to the heat shock protein 70 family.</text>
</comment>